<keyword evidence="2" id="KW-1185">Reference proteome</keyword>
<sequence length="350" mass="38988">MKVSVDHKKAYEVILKAIAQAKKQTEPQTAHYSNISKVILGSHLTYRYILVTGLLAKATDNRVNPLVLQAKAAVDGAYDARSLCHSVIVGKVESEFLQGKLGASNEPFLNKPARFEIHSSKNAVRNGNDRLIQNISIDILKSASTQEIAFSMLVDAMHLTLQRSNRFMTVKAGYYFDFTKFMYDILEQPCDGESCAIISALSLLILAEDNKWKVKIHPVNQAGSSSKEILDIDVYKDSKPILSIEVKDKRFSLHDVHHAVNKARSAEVNNVIFIKGPRADFKDFLESDAVREARELGVFLSFINVTSFASTCYSLSGCINSDNLIHYINGILKSIRAKDKTVAHVSAYFK</sequence>
<keyword evidence="1" id="KW-0540">Nuclease</keyword>
<dbReference type="RefSeq" id="WP_049604278.1">
    <property type="nucleotide sequence ID" value="NZ_CABHQC010000173.1"/>
</dbReference>
<proteinExistence type="predicted"/>
<dbReference type="GO" id="GO:0004519">
    <property type="term" value="F:endonuclease activity"/>
    <property type="evidence" value="ECO:0007669"/>
    <property type="project" value="UniProtKB-KW"/>
</dbReference>
<evidence type="ECO:0000313" key="2">
    <source>
        <dbReference type="Proteomes" id="UP000038647"/>
    </source>
</evidence>
<dbReference type="Pfam" id="PF09566">
    <property type="entry name" value="RE_SacI"/>
    <property type="match status" value="1"/>
</dbReference>
<dbReference type="InterPro" id="IPR019066">
    <property type="entry name" value="Restrct_endonuc_II_SacI"/>
</dbReference>
<name>A0ABP1YW25_YERAL</name>
<accession>A0ABP1YW25</accession>
<gene>
    <name evidence="1" type="ORF">ERS137966_03324</name>
</gene>
<organism evidence="1 2">
    <name type="scientific">Yersinia aldovae</name>
    <dbReference type="NCBI Taxonomy" id="29483"/>
    <lineage>
        <taxon>Bacteria</taxon>
        <taxon>Pseudomonadati</taxon>
        <taxon>Pseudomonadota</taxon>
        <taxon>Gammaproteobacteria</taxon>
        <taxon>Enterobacterales</taxon>
        <taxon>Yersiniaceae</taxon>
        <taxon>Yersinia</taxon>
    </lineage>
</organism>
<protein>
    <submittedName>
        <fullName evidence="1">SacI restriction endonuclease</fullName>
    </submittedName>
</protein>
<keyword evidence="1" id="KW-0378">Hydrolase</keyword>
<dbReference type="EMBL" id="CQEH01000017">
    <property type="protein sequence ID" value="CNL46873.1"/>
    <property type="molecule type" value="Genomic_DNA"/>
</dbReference>
<evidence type="ECO:0000313" key="1">
    <source>
        <dbReference type="EMBL" id="CNL46873.1"/>
    </source>
</evidence>
<reference evidence="1 2" key="1">
    <citation type="submission" date="2015-03" db="EMBL/GenBank/DDBJ databases">
        <authorList>
            <consortium name="Pathogen Informatics"/>
            <person name="Murphy D."/>
        </authorList>
    </citation>
    <scope>NUCLEOTIDE SEQUENCE [LARGE SCALE GENOMIC DNA]</scope>
    <source>
        <strain evidence="1 2">IP08791</strain>
    </source>
</reference>
<dbReference type="Proteomes" id="UP000038647">
    <property type="component" value="Unassembled WGS sequence"/>
</dbReference>
<comment type="caution">
    <text evidence="1">The sequence shown here is derived from an EMBL/GenBank/DDBJ whole genome shotgun (WGS) entry which is preliminary data.</text>
</comment>
<keyword evidence="1" id="KW-0255">Endonuclease</keyword>